<dbReference type="GO" id="GO:0004672">
    <property type="term" value="F:protein kinase activity"/>
    <property type="evidence" value="ECO:0007669"/>
    <property type="project" value="InterPro"/>
</dbReference>
<dbReference type="OrthoDB" id="6162101at2759"/>
<proteinExistence type="predicted"/>
<dbReference type="EMBL" id="JAIWYP010000010">
    <property type="protein sequence ID" value="KAH3746399.1"/>
    <property type="molecule type" value="Genomic_DNA"/>
</dbReference>
<dbReference type="Gene3D" id="1.10.510.10">
    <property type="entry name" value="Transferase(Phosphotransferase) domain 1"/>
    <property type="match status" value="1"/>
</dbReference>
<dbReference type="AlphaFoldDB" id="A0A9D4DBL0"/>
<dbReference type="PANTHER" id="PTHR27001:SF931">
    <property type="entry name" value="OS11G0664100 PROTEIN"/>
    <property type="match status" value="1"/>
</dbReference>
<keyword evidence="2" id="KW-0067">ATP-binding</keyword>
<dbReference type="SUPFAM" id="SSF56112">
    <property type="entry name" value="Protein kinase-like (PK-like)"/>
    <property type="match status" value="1"/>
</dbReference>
<accession>A0A9D4DBL0</accession>
<evidence type="ECO:0000259" key="3">
    <source>
        <dbReference type="PROSITE" id="PS50011"/>
    </source>
</evidence>
<gene>
    <name evidence="4" type="ORF">DPMN_180806</name>
</gene>
<dbReference type="GO" id="GO:0005524">
    <property type="term" value="F:ATP binding"/>
    <property type="evidence" value="ECO:0007669"/>
    <property type="project" value="UniProtKB-KW"/>
</dbReference>
<dbReference type="SMART" id="SM00220">
    <property type="entry name" value="S_TKc"/>
    <property type="match status" value="1"/>
</dbReference>
<dbReference type="GO" id="GO:0005886">
    <property type="term" value="C:plasma membrane"/>
    <property type="evidence" value="ECO:0007669"/>
    <property type="project" value="TreeGrafter"/>
</dbReference>
<dbReference type="PROSITE" id="PS50011">
    <property type="entry name" value="PROTEIN_KINASE_DOM"/>
    <property type="match status" value="1"/>
</dbReference>
<dbReference type="InterPro" id="IPR000719">
    <property type="entry name" value="Prot_kinase_dom"/>
</dbReference>
<dbReference type="InterPro" id="IPR008271">
    <property type="entry name" value="Ser/Thr_kinase_AS"/>
</dbReference>
<dbReference type="Proteomes" id="UP000828390">
    <property type="component" value="Unassembled WGS sequence"/>
</dbReference>
<dbReference type="InterPro" id="IPR011009">
    <property type="entry name" value="Kinase-like_dom_sf"/>
</dbReference>
<reference evidence="4" key="2">
    <citation type="submission" date="2020-11" db="EMBL/GenBank/DDBJ databases">
        <authorList>
            <person name="McCartney M.A."/>
            <person name="Auch B."/>
            <person name="Kono T."/>
            <person name="Mallez S."/>
            <person name="Becker A."/>
            <person name="Gohl D.M."/>
            <person name="Silverstein K.A.T."/>
            <person name="Koren S."/>
            <person name="Bechman K.B."/>
            <person name="Herman A."/>
            <person name="Abrahante J.E."/>
            <person name="Garbe J."/>
        </authorList>
    </citation>
    <scope>NUCLEOTIDE SEQUENCE</scope>
    <source>
        <strain evidence="4">Duluth1</strain>
        <tissue evidence="4">Whole animal</tissue>
    </source>
</reference>
<feature type="domain" description="Protein kinase" evidence="3">
    <location>
        <begin position="1"/>
        <end position="226"/>
    </location>
</feature>
<dbReference type="PANTHER" id="PTHR27001">
    <property type="entry name" value="OS01G0253100 PROTEIN"/>
    <property type="match status" value="1"/>
</dbReference>
<protein>
    <recommendedName>
        <fullName evidence="3">Protein kinase domain-containing protein</fullName>
    </recommendedName>
</protein>
<evidence type="ECO:0000313" key="4">
    <source>
        <dbReference type="EMBL" id="KAH3746399.1"/>
    </source>
</evidence>
<keyword evidence="5" id="KW-1185">Reference proteome</keyword>
<dbReference type="PROSITE" id="PS00108">
    <property type="entry name" value="PROTEIN_KINASE_ST"/>
    <property type="match status" value="1"/>
</dbReference>
<dbReference type="Pfam" id="PF00069">
    <property type="entry name" value="Pkinase"/>
    <property type="match status" value="1"/>
</dbReference>
<evidence type="ECO:0000313" key="5">
    <source>
        <dbReference type="Proteomes" id="UP000828390"/>
    </source>
</evidence>
<comment type="caution">
    <text evidence="4">The sequence shown here is derived from an EMBL/GenBank/DDBJ whole genome shotgun (WGS) entry which is preliminary data.</text>
</comment>
<keyword evidence="1" id="KW-0547">Nucleotide-binding</keyword>
<reference evidence="4" key="1">
    <citation type="journal article" date="2019" name="bioRxiv">
        <title>The Genome of the Zebra Mussel, Dreissena polymorpha: A Resource for Invasive Species Research.</title>
        <authorList>
            <person name="McCartney M.A."/>
            <person name="Auch B."/>
            <person name="Kono T."/>
            <person name="Mallez S."/>
            <person name="Zhang Y."/>
            <person name="Obille A."/>
            <person name="Becker A."/>
            <person name="Abrahante J.E."/>
            <person name="Garbe J."/>
            <person name="Badalamenti J.P."/>
            <person name="Herman A."/>
            <person name="Mangelson H."/>
            <person name="Liachko I."/>
            <person name="Sullivan S."/>
            <person name="Sone E.D."/>
            <person name="Koren S."/>
            <person name="Silverstein K.A.T."/>
            <person name="Beckman K.B."/>
            <person name="Gohl D.M."/>
        </authorList>
    </citation>
    <scope>NUCLEOTIDE SEQUENCE</scope>
    <source>
        <strain evidence="4">Duluth1</strain>
        <tissue evidence="4">Whole animal</tissue>
    </source>
</reference>
<organism evidence="4 5">
    <name type="scientific">Dreissena polymorpha</name>
    <name type="common">Zebra mussel</name>
    <name type="synonym">Mytilus polymorpha</name>
    <dbReference type="NCBI Taxonomy" id="45954"/>
    <lineage>
        <taxon>Eukaryota</taxon>
        <taxon>Metazoa</taxon>
        <taxon>Spiralia</taxon>
        <taxon>Lophotrochozoa</taxon>
        <taxon>Mollusca</taxon>
        <taxon>Bivalvia</taxon>
        <taxon>Autobranchia</taxon>
        <taxon>Heteroconchia</taxon>
        <taxon>Euheterodonta</taxon>
        <taxon>Imparidentia</taxon>
        <taxon>Neoheterodontei</taxon>
        <taxon>Myida</taxon>
        <taxon>Dreissenoidea</taxon>
        <taxon>Dreissenidae</taxon>
        <taxon>Dreissena</taxon>
    </lineage>
</organism>
<name>A0A9D4DBL0_DREPO</name>
<evidence type="ECO:0000256" key="1">
    <source>
        <dbReference type="ARBA" id="ARBA00022741"/>
    </source>
</evidence>
<evidence type="ECO:0000256" key="2">
    <source>
        <dbReference type="ARBA" id="ARBA00022840"/>
    </source>
</evidence>
<sequence>MHFGIVPLLAFHDDHKNGKYYFVSPFLVNGDLFDVIQCDTYYIRNKMQVKLIWEKRVKIMYQIASALDYMHAGNKFRGTILHMDIKSKNIVLDSKFNARLIDFGLSRELKEGDESLAVTALPLGTKGYYPTMQHNMLTKQHDYHNFGVVILELITGLEACTTDQGLELRKWNLRRIKDRQQDEVWIISGIVEQLSNIALECIASVSSTCKKPITSDIVLSRLTEVVRKNSVTKWEALNDGRCEVCLVNLQFKDGVDGHDFDAGDCSERIRAVDCSERIRTCCACMRNSFINPIICHTCGNTIKPFINESWGAILLSGYDKTDGEGCEEGANVFHTEIVKFKDVITSKVLPAMCLSEKNVIIVPRDDANSRETIANQIDEAFTVLAQKDIQTLLFVYSGHNNMDQGFQIDKNEYYPISTLRTKINTLKQSGGKLEKVIALIDCCEPEWLDLDKSIKVIQLNATGQTEEAGATRSQGSHFLSYIIQAFTASANGGKCKHPGCACIEHLKPGFITVEHLWHYVDEHRKNGHMIGNGPSKTMQGIDWKNTIIAYNYDFEVQFKFTIVWPSTSIKVPACVSPNMCTSFVALKEILADEVIKHVYGFNTNDCGIKSELADIISIEIDTGPRVYNVEEIDNEEKLLLAWNSKRMLRCTPRRLHNIDTTKPVGLFLKDCKDVQTKHLECSIQQPFSLKDLERFKNMLEQMETNSLEKSLKEYTDALDVIIHRKKEKQLQDNDLQVSFFDLPENYTFVYMKFVQKLSVVST</sequence>